<dbReference type="AlphaFoldDB" id="U9SW91"/>
<protein>
    <submittedName>
        <fullName evidence="2">Uncharacterized protein</fullName>
    </submittedName>
</protein>
<evidence type="ECO:0000256" key="1">
    <source>
        <dbReference type="SAM" id="MobiDB-lite"/>
    </source>
</evidence>
<evidence type="ECO:0000313" key="2">
    <source>
        <dbReference type="EMBL" id="ESA00150.1"/>
    </source>
</evidence>
<feature type="region of interest" description="Disordered" evidence="1">
    <location>
        <begin position="104"/>
        <end position="131"/>
    </location>
</feature>
<organism evidence="2">
    <name type="scientific">Rhizophagus irregularis (strain DAOM 181602 / DAOM 197198 / MUCL 43194)</name>
    <name type="common">Arbuscular mycorrhizal fungus</name>
    <name type="synonym">Glomus intraradices</name>
    <dbReference type="NCBI Taxonomy" id="747089"/>
    <lineage>
        <taxon>Eukaryota</taxon>
        <taxon>Fungi</taxon>
        <taxon>Fungi incertae sedis</taxon>
        <taxon>Mucoromycota</taxon>
        <taxon>Glomeromycotina</taxon>
        <taxon>Glomeromycetes</taxon>
        <taxon>Glomerales</taxon>
        <taxon>Glomeraceae</taxon>
        <taxon>Rhizophagus</taxon>
    </lineage>
</organism>
<proteinExistence type="predicted"/>
<dbReference type="EMBL" id="KI297418">
    <property type="protein sequence ID" value="ESA00150.1"/>
    <property type="molecule type" value="Genomic_DNA"/>
</dbReference>
<dbReference type="HOGENOM" id="CLU_1696441_0_0_1"/>
<gene>
    <name evidence="2" type="ORF">GLOINDRAFT_87596</name>
</gene>
<reference evidence="2" key="1">
    <citation type="submission" date="2013-07" db="EMBL/GenBank/DDBJ databases">
        <title>The genome of an arbuscular mycorrhizal fungus provides insights into the evolution of the oldest plant symbiosis.</title>
        <authorList>
            <consortium name="DOE Joint Genome Institute"/>
            <person name="Tisserant E."/>
            <person name="Malbreil M."/>
            <person name="Kuo A."/>
            <person name="Kohler A."/>
            <person name="Symeonidi A."/>
            <person name="Balestrini R."/>
            <person name="Charron P."/>
            <person name="Duensing N."/>
            <person name="Frei-dit-Frey N."/>
            <person name="Gianinazzi-Pearson V."/>
            <person name="Gilbert B."/>
            <person name="Handa Y."/>
            <person name="Hijri M."/>
            <person name="Kaul R."/>
            <person name="Kawaguchi M."/>
            <person name="Krajinski F."/>
            <person name="Lammers P."/>
            <person name="Lapierre D."/>
            <person name="Masclaux F.G."/>
            <person name="Murat C."/>
            <person name="Morin E."/>
            <person name="Ndikumana S."/>
            <person name="Pagni M."/>
            <person name="Petitpierre D."/>
            <person name="Requena N."/>
            <person name="Rosikiewicz P."/>
            <person name="Riley R."/>
            <person name="Saito K."/>
            <person name="San Clemente H."/>
            <person name="Shapiro H."/>
            <person name="van Tuinen D."/>
            <person name="Becard G."/>
            <person name="Bonfante P."/>
            <person name="Paszkowski U."/>
            <person name="Shachar-Hill Y."/>
            <person name="Young J.P."/>
            <person name="Sanders I.R."/>
            <person name="Henrissat B."/>
            <person name="Rensing S.A."/>
            <person name="Grigoriev I.V."/>
            <person name="Corradi N."/>
            <person name="Roux C."/>
            <person name="Martin F."/>
        </authorList>
    </citation>
    <scope>NUCLEOTIDE SEQUENCE</scope>
    <source>
        <strain evidence="2">DAOM 197198</strain>
    </source>
</reference>
<accession>U9SW91</accession>
<feature type="compositionally biased region" description="Polar residues" evidence="1">
    <location>
        <begin position="113"/>
        <end position="123"/>
    </location>
</feature>
<name>U9SW91_RHIID</name>
<dbReference type="VEuPathDB" id="FungiDB:RhiirFUN_023526"/>
<sequence length="155" mass="17627">MLVVVSATLYYDIDVAEMSGNKANRDSIKATRYTFAKQSAYKAEQRSQGGKYKWSYTQEKRKIYDIFNVIGEDKIHRIKSFTASSFSDLIRSVTGLETTGVSTDDVTGLDTAGESSDYATTDDSLGDRSDLPEEELDCRSFRSRDWRGIRRCFYM</sequence>